<gene>
    <name evidence="2" type="ORF">E1B28_013621</name>
</gene>
<proteinExistence type="predicted"/>
<evidence type="ECO:0000313" key="3">
    <source>
        <dbReference type="Proteomes" id="UP001049176"/>
    </source>
</evidence>
<keyword evidence="1" id="KW-1133">Transmembrane helix</keyword>
<dbReference type="KEGG" id="more:E1B28_013621"/>
<accession>A0A9P7RRD1</accession>
<dbReference type="GeneID" id="66082696"/>
<keyword evidence="1" id="KW-0472">Membrane</keyword>
<organism evidence="2 3">
    <name type="scientific">Marasmius oreades</name>
    <name type="common">fairy-ring Marasmius</name>
    <dbReference type="NCBI Taxonomy" id="181124"/>
    <lineage>
        <taxon>Eukaryota</taxon>
        <taxon>Fungi</taxon>
        <taxon>Dikarya</taxon>
        <taxon>Basidiomycota</taxon>
        <taxon>Agaricomycotina</taxon>
        <taxon>Agaricomycetes</taxon>
        <taxon>Agaricomycetidae</taxon>
        <taxon>Agaricales</taxon>
        <taxon>Marasmiineae</taxon>
        <taxon>Marasmiaceae</taxon>
        <taxon>Marasmius</taxon>
    </lineage>
</organism>
<name>A0A9P7RRD1_9AGAR</name>
<protein>
    <submittedName>
        <fullName evidence="2">Uncharacterized protein</fullName>
    </submittedName>
</protein>
<keyword evidence="1" id="KW-0812">Transmembrane</keyword>
<evidence type="ECO:0000256" key="1">
    <source>
        <dbReference type="SAM" id="Phobius"/>
    </source>
</evidence>
<comment type="caution">
    <text evidence="2">The sequence shown here is derived from an EMBL/GenBank/DDBJ whole genome shotgun (WGS) entry which is preliminary data.</text>
</comment>
<keyword evidence="3" id="KW-1185">Reference proteome</keyword>
<evidence type="ECO:0000313" key="2">
    <source>
        <dbReference type="EMBL" id="KAG7087673.1"/>
    </source>
</evidence>
<dbReference type="Proteomes" id="UP001049176">
    <property type="component" value="Chromosome 9"/>
</dbReference>
<feature type="transmembrane region" description="Helical" evidence="1">
    <location>
        <begin position="83"/>
        <end position="101"/>
    </location>
</feature>
<sequence>MKRIEVDNIALEARTELLHVEIDNGPILGKTMATNAESDGWGAEDLAKDEVAHFAPIIFDLMEELSMSSYGHLHGVQKRPSPFFLSLSVVIAVLPLLDLLLRSLSTGTVPSDGVFDRLEELGVDSLAK</sequence>
<reference evidence="2" key="1">
    <citation type="journal article" date="2021" name="Genome Biol. Evol.">
        <title>The assembled and annotated genome of the fairy-ring fungus Marasmius oreades.</title>
        <authorList>
            <person name="Hiltunen M."/>
            <person name="Ament-Velasquez S.L."/>
            <person name="Johannesson H."/>
        </authorList>
    </citation>
    <scope>NUCLEOTIDE SEQUENCE</scope>
    <source>
        <strain evidence="2">03SP1</strain>
    </source>
</reference>
<dbReference type="RefSeq" id="XP_043004144.1">
    <property type="nucleotide sequence ID" value="XM_043158789.1"/>
</dbReference>
<dbReference type="AlphaFoldDB" id="A0A9P7RRD1"/>
<dbReference type="EMBL" id="CM032189">
    <property type="protein sequence ID" value="KAG7087673.1"/>
    <property type="molecule type" value="Genomic_DNA"/>
</dbReference>